<organism evidence="2 3">
    <name type="scientific">Paenibacillus plantarum</name>
    <dbReference type="NCBI Taxonomy" id="2654975"/>
    <lineage>
        <taxon>Bacteria</taxon>
        <taxon>Bacillati</taxon>
        <taxon>Bacillota</taxon>
        <taxon>Bacilli</taxon>
        <taxon>Bacillales</taxon>
        <taxon>Paenibacillaceae</taxon>
        <taxon>Paenibacillus</taxon>
    </lineage>
</organism>
<dbReference type="Pfam" id="PF12867">
    <property type="entry name" value="DinB_2"/>
    <property type="match status" value="1"/>
</dbReference>
<dbReference type="EMBL" id="WHNY01000080">
    <property type="protein sequence ID" value="NOU68833.1"/>
    <property type="molecule type" value="Genomic_DNA"/>
</dbReference>
<sequence length="150" mass="17603">MADKEVLDYGVIIEEITRFKKLDEPRFLEPISEGKWSVKEIIGHLFYWDKFIQEKHFPYINQGAVLISFPDHDEHNSEAIQYISVFKTTGSLIDEFVEKRRQLIEMMSGIGSDVIFTIGSGNRQFTIESYLKIFIDHDIHHLKQIQVRLS</sequence>
<name>A0ABX1XJW6_9BACL</name>
<dbReference type="Proteomes" id="UP000653578">
    <property type="component" value="Unassembled WGS sequence"/>
</dbReference>
<dbReference type="InterPro" id="IPR034660">
    <property type="entry name" value="DinB/YfiT-like"/>
</dbReference>
<reference evidence="2 3" key="1">
    <citation type="submission" date="2019-10" db="EMBL/GenBank/DDBJ databases">
        <title>Description of Paenibacillus humi sp. nov.</title>
        <authorList>
            <person name="Carlier A."/>
            <person name="Qi S."/>
        </authorList>
    </citation>
    <scope>NUCLEOTIDE SEQUENCE [LARGE SCALE GENOMIC DNA]</scope>
    <source>
        <strain evidence="2 3">LMG 31461</strain>
    </source>
</reference>
<evidence type="ECO:0000313" key="3">
    <source>
        <dbReference type="Proteomes" id="UP000653578"/>
    </source>
</evidence>
<feature type="domain" description="DinB-like" evidence="1">
    <location>
        <begin position="18"/>
        <end position="145"/>
    </location>
</feature>
<comment type="caution">
    <text evidence="2">The sequence shown here is derived from an EMBL/GenBank/DDBJ whole genome shotgun (WGS) entry which is preliminary data.</text>
</comment>
<proteinExistence type="predicted"/>
<keyword evidence="3" id="KW-1185">Reference proteome</keyword>
<dbReference type="RefSeq" id="WP_171636523.1">
    <property type="nucleotide sequence ID" value="NZ_WHNY01000080.1"/>
</dbReference>
<dbReference type="SUPFAM" id="SSF109854">
    <property type="entry name" value="DinB/YfiT-like putative metalloenzymes"/>
    <property type="match status" value="1"/>
</dbReference>
<accession>A0ABX1XJW6</accession>
<gene>
    <name evidence="2" type="ORF">GC096_32970</name>
</gene>
<evidence type="ECO:0000259" key="1">
    <source>
        <dbReference type="Pfam" id="PF12867"/>
    </source>
</evidence>
<dbReference type="Gene3D" id="1.20.120.450">
    <property type="entry name" value="dinb family like domain"/>
    <property type="match status" value="1"/>
</dbReference>
<evidence type="ECO:0000313" key="2">
    <source>
        <dbReference type="EMBL" id="NOU68833.1"/>
    </source>
</evidence>
<protein>
    <submittedName>
        <fullName evidence="2">DinB family protein</fullName>
    </submittedName>
</protein>
<dbReference type="InterPro" id="IPR024775">
    <property type="entry name" value="DinB-like"/>
</dbReference>